<feature type="compositionally biased region" description="Pro residues" evidence="1">
    <location>
        <begin position="674"/>
        <end position="690"/>
    </location>
</feature>
<dbReference type="PROSITE" id="PS50097">
    <property type="entry name" value="BTB"/>
    <property type="match status" value="1"/>
</dbReference>
<dbReference type="CDD" id="cd18186">
    <property type="entry name" value="BTB_POZ_ZBTB_KLHL-like"/>
    <property type="match status" value="1"/>
</dbReference>
<organism evidence="3 4">
    <name type="scientific">Coemansia biformis</name>
    <dbReference type="NCBI Taxonomy" id="1286918"/>
    <lineage>
        <taxon>Eukaryota</taxon>
        <taxon>Fungi</taxon>
        <taxon>Fungi incertae sedis</taxon>
        <taxon>Zoopagomycota</taxon>
        <taxon>Kickxellomycotina</taxon>
        <taxon>Kickxellomycetes</taxon>
        <taxon>Kickxellales</taxon>
        <taxon>Kickxellaceae</taxon>
        <taxon>Coemansia</taxon>
    </lineage>
</organism>
<evidence type="ECO:0000259" key="2">
    <source>
        <dbReference type="PROSITE" id="PS50097"/>
    </source>
</evidence>
<dbReference type="SUPFAM" id="SSF49785">
    <property type="entry name" value="Galactose-binding domain-like"/>
    <property type="match status" value="1"/>
</dbReference>
<dbReference type="GO" id="GO:0006516">
    <property type="term" value="P:glycoprotein catabolic process"/>
    <property type="evidence" value="ECO:0007669"/>
    <property type="project" value="InterPro"/>
</dbReference>
<dbReference type="GO" id="GO:0000224">
    <property type="term" value="F:peptide-N4-(N-acetyl-beta-glucosaminyl)asparagine amidase activity"/>
    <property type="evidence" value="ECO:0007669"/>
    <property type="project" value="UniProtKB-EC"/>
</dbReference>
<accession>A0A9W7YAX8</accession>
<dbReference type="InterPro" id="IPR006588">
    <property type="entry name" value="Peptide_N_glycanase_PAW_dom"/>
</dbReference>
<dbReference type="Gene3D" id="2.60.120.1020">
    <property type="entry name" value="Peptide N glycanase, PAW domain"/>
    <property type="match status" value="1"/>
</dbReference>
<feature type="compositionally biased region" description="Acidic residues" evidence="1">
    <location>
        <begin position="696"/>
        <end position="706"/>
    </location>
</feature>
<gene>
    <name evidence="3" type="primary">NGLY1</name>
    <name evidence="3" type="ORF">LPJ61_000924</name>
</gene>
<dbReference type="Proteomes" id="UP001143981">
    <property type="component" value="Unassembled WGS sequence"/>
</dbReference>
<evidence type="ECO:0000256" key="1">
    <source>
        <dbReference type="SAM" id="MobiDB-lite"/>
    </source>
</evidence>
<dbReference type="SUPFAM" id="SSF54695">
    <property type="entry name" value="POZ domain"/>
    <property type="match status" value="1"/>
</dbReference>
<keyword evidence="3" id="KW-0378">Hydrolase</keyword>
<proteinExistence type="predicted"/>
<feature type="region of interest" description="Disordered" evidence="1">
    <location>
        <begin position="672"/>
        <end position="706"/>
    </location>
</feature>
<keyword evidence="4" id="KW-1185">Reference proteome</keyword>
<dbReference type="EC" id="3.5.1.52" evidence="3"/>
<dbReference type="GO" id="GO:0005737">
    <property type="term" value="C:cytoplasm"/>
    <property type="evidence" value="ECO:0007669"/>
    <property type="project" value="InterPro"/>
</dbReference>
<dbReference type="InterPro" id="IPR000210">
    <property type="entry name" value="BTB/POZ_dom"/>
</dbReference>
<evidence type="ECO:0000313" key="4">
    <source>
        <dbReference type="Proteomes" id="UP001143981"/>
    </source>
</evidence>
<dbReference type="SMART" id="SM00225">
    <property type="entry name" value="BTB"/>
    <property type="match status" value="1"/>
</dbReference>
<dbReference type="InterPro" id="IPR008979">
    <property type="entry name" value="Galactose-bd-like_sf"/>
</dbReference>
<dbReference type="AlphaFoldDB" id="A0A9W7YAX8"/>
<dbReference type="PANTHER" id="PTHR24413">
    <property type="entry name" value="SPECKLE-TYPE POZ PROTEIN"/>
    <property type="match status" value="1"/>
</dbReference>
<protein>
    <submittedName>
        <fullName evidence="3">Peptide-N(4)-(N-acetyl-beta-glucosaminyl)asparagine amidase</fullName>
        <ecNumber evidence="3">3.5.1.52</ecNumber>
    </submittedName>
</protein>
<name>A0A9W7YAX8_9FUNG</name>
<dbReference type="Gene3D" id="3.30.710.10">
    <property type="entry name" value="Potassium Channel Kv1.1, Chain A"/>
    <property type="match status" value="1"/>
</dbReference>
<dbReference type="InterPro" id="IPR011333">
    <property type="entry name" value="SKP1/BTB/POZ_sf"/>
</dbReference>
<dbReference type="Pfam" id="PF04721">
    <property type="entry name" value="PAW"/>
    <property type="match status" value="1"/>
</dbReference>
<comment type="caution">
    <text evidence="3">The sequence shown here is derived from an EMBL/GenBank/DDBJ whole genome shotgun (WGS) entry which is preliminary data.</text>
</comment>
<dbReference type="EMBL" id="JANBOI010000060">
    <property type="protein sequence ID" value="KAJ1734722.1"/>
    <property type="molecule type" value="Genomic_DNA"/>
</dbReference>
<dbReference type="InterPro" id="IPR038680">
    <property type="entry name" value="PAW_sf"/>
</dbReference>
<sequence length="706" mass="77250">MSAPGQDGDAPSAHRLPALLRQERASAIDFGDLAPEYHAPMHYPTEVDLYEPSLSASDMPTPQGAGQQTLKAEVEVHLPCGYFNIWRRLHDRRAPVAPRLARFFVGSAAPLQHDGRPAVAPENAWDSRISYSSADDEYYENGHALPSIKGWDHGMMCSRGLFRKVEHDWMMAYLAPVATECMEPKVAVWRFNYVESRRVIDRFHAVLGFTLFSETSGVEWCIRPLSQRSFRKVPMRILSAAEAQCFPELADAERRAGGDGSLEARAQVVAKYRGRILAHRMPGDEFNSYIVQTIPGLAADLSEYVAGEHGFELAAVITPAAEGPDRWQKAQIARQNLRLPVSGRMREGDDALARCGLDFRVSLRDEIPVPPSPAELVRARGSGDARRPPLRMAGAGCDFTIRVRDPENTVGSLQPPIRAHECVLRAGSEYFAALLASAMAEASAKEVQLDSMPYGPVRLAISFLYTDAIPAEDSMDLAAWVVLLGVASRLQMPRLLQLCQAHILCETLAVVAADTAPAAGSESPAVSYRDQAECPDTETIESLRAVADETGAHDLLQALDRLVAYCLIAICESRIRNGPPDEFRARPAQHSGWQLLPDIGPHHLLHPHPLGLHRRDFELAGDETLLPLEHAFMPGPVVHPELIPAHRRENGLPVEPGGIIGRFLGNWRIVGAPADPPPMPGVAPETPPHVPRPEPEPEADGNGDAA</sequence>
<dbReference type="OrthoDB" id="194443at2759"/>
<dbReference type="Pfam" id="PF00651">
    <property type="entry name" value="BTB"/>
    <property type="match status" value="1"/>
</dbReference>
<feature type="domain" description="BTB" evidence="2">
    <location>
        <begin position="397"/>
        <end position="473"/>
    </location>
</feature>
<reference evidence="3" key="1">
    <citation type="submission" date="2022-07" db="EMBL/GenBank/DDBJ databases">
        <title>Phylogenomic reconstructions and comparative analyses of Kickxellomycotina fungi.</title>
        <authorList>
            <person name="Reynolds N.K."/>
            <person name="Stajich J.E."/>
            <person name="Barry K."/>
            <person name="Grigoriev I.V."/>
            <person name="Crous P."/>
            <person name="Smith M.E."/>
        </authorList>
    </citation>
    <scope>NUCLEOTIDE SEQUENCE</scope>
    <source>
        <strain evidence="3">BCRC 34381</strain>
    </source>
</reference>
<evidence type="ECO:0000313" key="3">
    <source>
        <dbReference type="EMBL" id="KAJ1734722.1"/>
    </source>
</evidence>